<dbReference type="EMBL" id="MEZX01000002">
    <property type="protein sequence ID" value="OGD64944.1"/>
    <property type="molecule type" value="Genomic_DNA"/>
</dbReference>
<dbReference type="InterPro" id="IPR011260">
    <property type="entry name" value="RNAP_asu_C"/>
</dbReference>
<feature type="domain" description="RNA polymerase alpha subunit C-terminal" evidence="1">
    <location>
        <begin position="58"/>
        <end position="113"/>
    </location>
</feature>
<accession>A0A1F5ECK8</accession>
<protein>
    <recommendedName>
        <fullName evidence="1">RNA polymerase alpha subunit C-terminal domain-containing protein</fullName>
    </recommendedName>
</protein>
<dbReference type="Gene3D" id="1.10.150.20">
    <property type="entry name" value="5' to 3' exonuclease, C-terminal subdomain"/>
    <property type="match status" value="1"/>
</dbReference>
<name>A0A1F5ECK8_9BACT</name>
<dbReference type="Pfam" id="PF03118">
    <property type="entry name" value="RNA_pol_A_CTD"/>
    <property type="match status" value="1"/>
</dbReference>
<dbReference type="GO" id="GO:0003899">
    <property type="term" value="F:DNA-directed RNA polymerase activity"/>
    <property type="evidence" value="ECO:0007669"/>
    <property type="project" value="InterPro"/>
</dbReference>
<organism evidence="2 3">
    <name type="scientific">Candidatus Berkelbacteria bacterium RIFCSPLOWO2_01_FULL_50_28</name>
    <dbReference type="NCBI Taxonomy" id="1797471"/>
    <lineage>
        <taxon>Bacteria</taxon>
        <taxon>Candidatus Berkelbacteria</taxon>
    </lineage>
</organism>
<proteinExistence type="predicted"/>
<evidence type="ECO:0000259" key="1">
    <source>
        <dbReference type="Pfam" id="PF03118"/>
    </source>
</evidence>
<dbReference type="STRING" id="1797471.A3A71_02765"/>
<evidence type="ECO:0000313" key="2">
    <source>
        <dbReference type="EMBL" id="OGD64944.1"/>
    </source>
</evidence>
<reference evidence="2 3" key="1">
    <citation type="journal article" date="2016" name="Nat. Commun.">
        <title>Thousands of microbial genomes shed light on interconnected biogeochemical processes in an aquifer system.</title>
        <authorList>
            <person name="Anantharaman K."/>
            <person name="Brown C.T."/>
            <person name="Hug L.A."/>
            <person name="Sharon I."/>
            <person name="Castelle C.J."/>
            <person name="Probst A.J."/>
            <person name="Thomas B.C."/>
            <person name="Singh A."/>
            <person name="Wilkins M.J."/>
            <person name="Karaoz U."/>
            <person name="Brodie E.L."/>
            <person name="Williams K.H."/>
            <person name="Hubbard S.S."/>
            <person name="Banfield J.F."/>
        </authorList>
    </citation>
    <scope>NUCLEOTIDE SEQUENCE [LARGE SCALE GENOMIC DNA]</scope>
</reference>
<evidence type="ECO:0000313" key="3">
    <source>
        <dbReference type="Proteomes" id="UP000177481"/>
    </source>
</evidence>
<dbReference type="SUPFAM" id="SSF47789">
    <property type="entry name" value="C-terminal domain of RNA polymerase alpha subunit"/>
    <property type="match status" value="1"/>
</dbReference>
<dbReference type="Proteomes" id="UP000177481">
    <property type="component" value="Unassembled WGS sequence"/>
</dbReference>
<dbReference type="GO" id="GO:0003677">
    <property type="term" value="F:DNA binding"/>
    <property type="evidence" value="ECO:0007669"/>
    <property type="project" value="InterPro"/>
</dbReference>
<dbReference type="GO" id="GO:0006351">
    <property type="term" value="P:DNA-templated transcription"/>
    <property type="evidence" value="ECO:0007669"/>
    <property type="project" value="InterPro"/>
</dbReference>
<comment type="caution">
    <text evidence="2">The sequence shown here is derived from an EMBL/GenBank/DDBJ whole genome shotgun (WGS) entry which is preliminary data.</text>
</comment>
<gene>
    <name evidence="2" type="ORF">A3A71_02765</name>
</gene>
<dbReference type="AlphaFoldDB" id="A0A1F5ECK8"/>
<sequence>MKLILEGREDLVYPGQLGAILGVNIEYLEKELEMLRRLLASRKRARNAMLGSGRVIPDLPIQMLGFSKKAMTALLSAEVETLRGIAGLSESQLKMIKAFSSVSYWEIRNRLREFGIELDERS</sequence>